<keyword evidence="5 10" id="KW-0812">Transmembrane</keyword>
<evidence type="ECO:0000259" key="12">
    <source>
        <dbReference type="PROSITE" id="PS51371"/>
    </source>
</evidence>
<dbReference type="PROSITE" id="PS51371">
    <property type="entry name" value="CBS"/>
    <property type="match status" value="2"/>
</dbReference>
<dbReference type="PRINTS" id="PR01036">
    <property type="entry name" value="TCRTETB"/>
</dbReference>
<reference evidence="16 17" key="1">
    <citation type="journal article" date="2018" name="Elife">
        <title>Discovery and characterization of a prevalent human gut bacterial enzyme sufficient for the inactivation of a family of plant toxins.</title>
        <authorList>
            <person name="Koppel N."/>
            <person name="Bisanz J.E."/>
            <person name="Pandelia M.E."/>
            <person name="Turnbaugh P.J."/>
            <person name="Balskus E.P."/>
        </authorList>
    </citation>
    <scope>NUCLEOTIDE SEQUENCE [LARGE SCALE GENOMIC DNA]</scope>
    <source>
        <strain evidence="15 17">16A</strain>
        <strain evidence="14 16">MR1 #12</strain>
    </source>
</reference>
<evidence type="ECO:0000313" key="13">
    <source>
        <dbReference type="EMBL" id="MVN32575.1"/>
    </source>
</evidence>
<comment type="subcellular location">
    <subcellularLocation>
        <location evidence="1">Cell membrane</location>
        <topology evidence="1">Multi-pass membrane protein</topology>
    </subcellularLocation>
</comment>
<keyword evidence="6 10" id="KW-1133">Transmembrane helix</keyword>
<dbReference type="EMBL" id="PPTX01000007">
    <property type="protein sequence ID" value="RDB80175.1"/>
    <property type="molecule type" value="Genomic_DNA"/>
</dbReference>
<comment type="similarity">
    <text evidence="2">Belongs to the major facilitator superfamily. EmrB family.</text>
</comment>
<dbReference type="Pfam" id="PF07690">
    <property type="entry name" value="MFS_1"/>
    <property type="match status" value="1"/>
</dbReference>
<sequence length="657" mass="70233">MGLTRKQIVMLAVLVFGTFVTVLNQTVVAPALPSVMTEMSVDASMAQWLTTGFTLVNAIMIPITAFLTDRFTTKRLFLVSMVIFTLGSFLAGWGPSFVVLLLGRLVQAAGAGILMPLVMTVLMWTFPVDKRGTAMGLFGIVIAFGPAIGPTVAGVIIDRYTWHDMFYIITALSAVVVLIGAFVLQKGGETKKDVTLDVPSVILSSLGFGGLLYGLSTIGSYGLRADAIAGTLVGAVALVFFFRRQLKMEKPMLQVRVLQNRKFLIATIIGMLVQGALLAAGILVPIYLQSLMGYSATVSGLVLLPGAIIMGAMGPIAGRLFDKHGPRVLALVGMGVLTLTTFCFAFLSTETGIITLTLLYTVRLFSLSLVNMPITTWGMNALDNELVNHGTSVNNTFRQVAGSLGTAIIVSASTIATNMSSRTMTPTQASIFGIDVAFALAGALCLVGFVMVVALVKNKPGEAAEKDRDNSRRTVLESIMKRDVYTLPANATVAEAMQVLMDRHISAAPLVDEQGKAVGFVSDGDIMRYLSKRSQMLMDPVVMIMQTVDADGGNQDFARKLDELMGMPAKSIGAKGIIGVDVHADLPEVCRVLGENHLKKVPVLDEGQVVGVINRSDITHYSMQQYLAERDAEAASKLERSEEAAALPDDEAMASSI</sequence>
<evidence type="ECO:0000313" key="14">
    <source>
        <dbReference type="EMBL" id="RDB80175.1"/>
    </source>
</evidence>
<feature type="transmembrane region" description="Helical" evidence="10">
    <location>
        <begin position="133"/>
        <end position="153"/>
    </location>
</feature>
<evidence type="ECO:0000313" key="18">
    <source>
        <dbReference type="Proteomes" id="UP000436429"/>
    </source>
</evidence>
<feature type="region of interest" description="Disordered" evidence="9">
    <location>
        <begin position="637"/>
        <end position="657"/>
    </location>
</feature>
<dbReference type="PANTHER" id="PTHR42718:SF9">
    <property type="entry name" value="MAJOR FACILITATOR SUPERFAMILY MULTIDRUG TRANSPORTER MFSC"/>
    <property type="match status" value="1"/>
</dbReference>
<evidence type="ECO:0000256" key="8">
    <source>
        <dbReference type="PROSITE-ProRule" id="PRU00703"/>
    </source>
</evidence>
<dbReference type="PANTHER" id="PTHR42718">
    <property type="entry name" value="MAJOR FACILITATOR SUPERFAMILY MULTIDRUG TRANSPORTER MFSC"/>
    <property type="match status" value="1"/>
</dbReference>
<dbReference type="Pfam" id="PF00571">
    <property type="entry name" value="CBS"/>
    <property type="match status" value="2"/>
</dbReference>
<dbReference type="InterPro" id="IPR036259">
    <property type="entry name" value="MFS_trans_sf"/>
</dbReference>
<dbReference type="RefSeq" id="WP_009306617.1">
    <property type="nucleotide sequence ID" value="NZ_CABMOO010000004.1"/>
</dbReference>
<keyword evidence="3" id="KW-0813">Transport</keyword>
<organism evidence="14 16">
    <name type="scientific">Eggerthella lenta</name>
    <name type="common">Eubacterium lentum</name>
    <dbReference type="NCBI Taxonomy" id="84112"/>
    <lineage>
        <taxon>Bacteria</taxon>
        <taxon>Bacillati</taxon>
        <taxon>Actinomycetota</taxon>
        <taxon>Coriobacteriia</taxon>
        <taxon>Eggerthellales</taxon>
        <taxon>Eggerthellaceae</taxon>
        <taxon>Eggerthella</taxon>
    </lineage>
</organism>
<dbReference type="EMBL" id="PPUQ01000009">
    <property type="protein sequence ID" value="RDC38235.1"/>
    <property type="molecule type" value="Genomic_DNA"/>
</dbReference>
<feature type="compositionally biased region" description="Acidic residues" evidence="9">
    <location>
        <begin position="648"/>
        <end position="657"/>
    </location>
</feature>
<feature type="domain" description="CBS" evidence="12">
    <location>
        <begin position="573"/>
        <end position="629"/>
    </location>
</feature>
<feature type="transmembrane region" description="Helical" evidence="10">
    <location>
        <begin position="328"/>
        <end position="347"/>
    </location>
</feature>
<keyword evidence="8" id="KW-0129">CBS domain</keyword>
<dbReference type="InterPro" id="IPR004638">
    <property type="entry name" value="EmrB-like"/>
</dbReference>
<feature type="transmembrane region" description="Helical" evidence="10">
    <location>
        <begin position="221"/>
        <end position="242"/>
    </location>
</feature>
<dbReference type="CDD" id="cd17503">
    <property type="entry name" value="MFS_LmrB_MDR_like"/>
    <property type="match status" value="1"/>
</dbReference>
<dbReference type="NCBIfam" id="TIGR00711">
    <property type="entry name" value="efflux_EmrB"/>
    <property type="match status" value="1"/>
</dbReference>
<feature type="transmembrane region" description="Helical" evidence="10">
    <location>
        <begin position="263"/>
        <end position="288"/>
    </location>
</feature>
<dbReference type="SUPFAM" id="SSF103473">
    <property type="entry name" value="MFS general substrate transporter"/>
    <property type="match status" value="1"/>
</dbReference>
<evidence type="ECO:0000256" key="9">
    <source>
        <dbReference type="SAM" id="MobiDB-lite"/>
    </source>
</evidence>
<dbReference type="Gene3D" id="1.20.1720.10">
    <property type="entry name" value="Multidrug resistance protein D"/>
    <property type="match status" value="1"/>
</dbReference>
<name>A0A369MV24_EGGLN</name>
<evidence type="ECO:0000313" key="17">
    <source>
        <dbReference type="Proteomes" id="UP000253915"/>
    </source>
</evidence>
<dbReference type="InterPro" id="IPR000644">
    <property type="entry name" value="CBS_dom"/>
</dbReference>
<dbReference type="Proteomes" id="UP000253752">
    <property type="component" value="Unassembled WGS sequence"/>
</dbReference>
<feature type="transmembrane region" description="Helical" evidence="10">
    <location>
        <begin position="165"/>
        <end position="184"/>
    </location>
</feature>
<comment type="caution">
    <text evidence="14">The sequence shown here is derived from an EMBL/GenBank/DDBJ whole genome shotgun (WGS) entry which is preliminary data.</text>
</comment>
<dbReference type="InterPro" id="IPR046342">
    <property type="entry name" value="CBS_dom_sf"/>
</dbReference>
<dbReference type="PROSITE" id="PS50850">
    <property type="entry name" value="MFS"/>
    <property type="match status" value="1"/>
</dbReference>
<evidence type="ECO:0000259" key="11">
    <source>
        <dbReference type="PROSITE" id="PS50850"/>
    </source>
</evidence>
<gene>
    <name evidence="15" type="ORF">C1853_08510</name>
    <name evidence="14" type="ORF">C1872_05915</name>
    <name evidence="13" type="ORF">GO726_05255</name>
</gene>
<proteinExistence type="inferred from homology"/>
<evidence type="ECO:0000313" key="15">
    <source>
        <dbReference type="EMBL" id="RDC38235.1"/>
    </source>
</evidence>
<evidence type="ECO:0000256" key="2">
    <source>
        <dbReference type="ARBA" id="ARBA00008537"/>
    </source>
</evidence>
<feature type="domain" description="CBS" evidence="12">
    <location>
        <begin position="480"/>
        <end position="536"/>
    </location>
</feature>
<feature type="transmembrane region" description="Helical" evidence="10">
    <location>
        <begin position="105"/>
        <end position="126"/>
    </location>
</feature>
<feature type="transmembrane region" description="Helical" evidence="10">
    <location>
        <begin position="353"/>
        <end position="379"/>
    </location>
</feature>
<dbReference type="SMART" id="SM00116">
    <property type="entry name" value="CBS"/>
    <property type="match status" value="2"/>
</dbReference>
<evidence type="ECO:0000313" key="16">
    <source>
        <dbReference type="Proteomes" id="UP000253752"/>
    </source>
</evidence>
<feature type="transmembrane region" description="Helical" evidence="10">
    <location>
        <begin position="400"/>
        <end position="419"/>
    </location>
</feature>
<feature type="transmembrane region" description="Helical" evidence="10">
    <location>
        <begin position="196"/>
        <end position="215"/>
    </location>
</feature>
<dbReference type="Gene3D" id="3.10.580.10">
    <property type="entry name" value="CBS-domain"/>
    <property type="match status" value="1"/>
</dbReference>
<dbReference type="Proteomes" id="UP000436429">
    <property type="component" value="Unassembled WGS sequence"/>
</dbReference>
<feature type="transmembrane region" description="Helical" evidence="10">
    <location>
        <begin position="75"/>
        <end position="93"/>
    </location>
</feature>
<dbReference type="InterPro" id="IPR020846">
    <property type="entry name" value="MFS_dom"/>
</dbReference>
<feature type="transmembrane region" description="Helical" evidence="10">
    <location>
        <begin position="48"/>
        <end position="68"/>
    </location>
</feature>
<reference evidence="13 18" key="2">
    <citation type="submission" date="2019-11" db="EMBL/GenBank/DDBJ databases">
        <title>Whole genome shotgun sequencing (WGS) data from Adlercreutzia equolifaciens ResAG-91, Eggerthella lenta MRI-F36, MRI-F37, MRI-F40, ResAG-49, ResAG-88, ResAG-121, ResAG-145, and Gordonibacter sp. ResAG-5, ResAG-26, ResAG-43, ResAG-50, ResAG-59.</title>
        <authorList>
            <person name="Stoll D.A."/>
            <person name="Danylec N."/>
            <person name="Franz C.M.A.P."/>
            <person name="Huch M."/>
        </authorList>
    </citation>
    <scope>NUCLEOTIDE SEQUENCE [LARGE SCALE GENOMIC DNA]</scope>
    <source>
        <strain evidence="13 18">ResAG-88</strain>
    </source>
</reference>
<dbReference type="EMBL" id="WPOM01000007">
    <property type="protein sequence ID" value="MVN32575.1"/>
    <property type="molecule type" value="Genomic_DNA"/>
</dbReference>
<keyword evidence="4" id="KW-1003">Cell membrane</keyword>
<dbReference type="InterPro" id="IPR011701">
    <property type="entry name" value="MFS"/>
</dbReference>
<evidence type="ECO:0000256" key="10">
    <source>
        <dbReference type="SAM" id="Phobius"/>
    </source>
</evidence>
<evidence type="ECO:0000256" key="4">
    <source>
        <dbReference type="ARBA" id="ARBA00022475"/>
    </source>
</evidence>
<protein>
    <submittedName>
        <fullName evidence="13 14">MFS transporter</fullName>
    </submittedName>
</protein>
<feature type="domain" description="Major facilitator superfamily (MFS) profile" evidence="11">
    <location>
        <begin position="10"/>
        <end position="460"/>
    </location>
</feature>
<feature type="transmembrane region" description="Helical" evidence="10">
    <location>
        <begin position="431"/>
        <end position="456"/>
    </location>
</feature>
<dbReference type="AlphaFoldDB" id="A0A369MV24"/>
<evidence type="ECO:0000256" key="1">
    <source>
        <dbReference type="ARBA" id="ARBA00004651"/>
    </source>
</evidence>
<dbReference type="GO" id="GO:0005886">
    <property type="term" value="C:plasma membrane"/>
    <property type="evidence" value="ECO:0007669"/>
    <property type="project" value="UniProtKB-SubCell"/>
</dbReference>
<keyword evidence="7 10" id="KW-0472">Membrane</keyword>
<dbReference type="GO" id="GO:0022857">
    <property type="term" value="F:transmembrane transporter activity"/>
    <property type="evidence" value="ECO:0007669"/>
    <property type="project" value="InterPro"/>
</dbReference>
<evidence type="ECO:0000256" key="6">
    <source>
        <dbReference type="ARBA" id="ARBA00022989"/>
    </source>
</evidence>
<dbReference type="GeneID" id="69511819"/>
<accession>A0A369MV24</accession>
<evidence type="ECO:0000256" key="7">
    <source>
        <dbReference type="ARBA" id="ARBA00023136"/>
    </source>
</evidence>
<evidence type="ECO:0000256" key="5">
    <source>
        <dbReference type="ARBA" id="ARBA00022692"/>
    </source>
</evidence>
<feature type="transmembrane region" description="Helical" evidence="10">
    <location>
        <begin position="294"/>
        <end position="316"/>
    </location>
</feature>
<evidence type="ECO:0000256" key="3">
    <source>
        <dbReference type="ARBA" id="ARBA00022448"/>
    </source>
</evidence>
<dbReference type="Proteomes" id="UP000253915">
    <property type="component" value="Unassembled WGS sequence"/>
</dbReference>
<dbReference type="Gene3D" id="1.20.1250.20">
    <property type="entry name" value="MFS general substrate transporter like domains"/>
    <property type="match status" value="1"/>
</dbReference>
<dbReference type="SUPFAM" id="SSF54631">
    <property type="entry name" value="CBS-domain pair"/>
    <property type="match status" value="1"/>
</dbReference>